<evidence type="ECO:0000256" key="2">
    <source>
        <dbReference type="PIRSR" id="PIRSR613078-2"/>
    </source>
</evidence>
<name>A0A6I6E5I9_9MICO</name>
<dbReference type="GO" id="GO:0005737">
    <property type="term" value="C:cytoplasm"/>
    <property type="evidence" value="ECO:0007669"/>
    <property type="project" value="TreeGrafter"/>
</dbReference>
<feature type="binding site" evidence="2">
    <location>
        <position position="58"/>
    </location>
    <ligand>
        <name>substrate</name>
    </ligand>
</feature>
<dbReference type="Pfam" id="PF00300">
    <property type="entry name" value="His_Phos_1"/>
    <property type="match status" value="1"/>
</dbReference>
<evidence type="ECO:0000313" key="3">
    <source>
        <dbReference type="EMBL" id="QGU26578.1"/>
    </source>
</evidence>
<accession>A0A6I6E5I9</accession>
<proteinExistence type="predicted"/>
<dbReference type="PANTHER" id="PTHR48100">
    <property type="entry name" value="BROAD-SPECIFICITY PHOSPHATASE YOR283W-RELATED"/>
    <property type="match status" value="1"/>
</dbReference>
<evidence type="ECO:0000256" key="1">
    <source>
        <dbReference type="PIRSR" id="PIRSR613078-1"/>
    </source>
</evidence>
<keyword evidence="4" id="KW-1185">Reference proteome</keyword>
<dbReference type="RefSeq" id="WP_156240976.1">
    <property type="nucleotide sequence ID" value="NZ_BAAAZL010000002.1"/>
</dbReference>
<feature type="active site" description="Proton donor/acceptor" evidence="1">
    <location>
        <position position="83"/>
    </location>
</feature>
<dbReference type="OrthoDB" id="4697614at2"/>
<reference evidence="3 4" key="1">
    <citation type="submission" date="2018-09" db="EMBL/GenBank/DDBJ databases">
        <title>Whole genome sequencing of Microbacterium oryzae strain MB-10T.</title>
        <authorList>
            <person name="Das S.K."/>
        </authorList>
    </citation>
    <scope>NUCLEOTIDE SEQUENCE [LARGE SCALE GENOMIC DNA]</scope>
    <source>
        <strain evidence="3 4">MB-10</strain>
    </source>
</reference>
<dbReference type="CDD" id="cd07067">
    <property type="entry name" value="HP_PGM_like"/>
    <property type="match status" value="1"/>
</dbReference>
<dbReference type="Gene3D" id="3.40.50.1240">
    <property type="entry name" value="Phosphoglycerate mutase-like"/>
    <property type="match status" value="1"/>
</dbReference>
<dbReference type="InterPro" id="IPR001345">
    <property type="entry name" value="PG/BPGM_mutase_AS"/>
</dbReference>
<dbReference type="InterPro" id="IPR050275">
    <property type="entry name" value="PGM_Phosphatase"/>
</dbReference>
<dbReference type="InterPro" id="IPR013078">
    <property type="entry name" value="His_Pase_superF_clade-1"/>
</dbReference>
<dbReference type="InterPro" id="IPR029033">
    <property type="entry name" value="His_PPase_superfam"/>
</dbReference>
<protein>
    <submittedName>
        <fullName evidence="3">Histidine phosphatase family protein</fullName>
    </submittedName>
</protein>
<feature type="binding site" evidence="2">
    <location>
        <begin position="8"/>
        <end position="15"/>
    </location>
    <ligand>
        <name>substrate</name>
    </ligand>
</feature>
<dbReference type="KEGG" id="moj:D7D94_01925"/>
<organism evidence="3 4">
    <name type="scientific">Microbacterium oryzae</name>
    <dbReference type="NCBI Taxonomy" id="743009"/>
    <lineage>
        <taxon>Bacteria</taxon>
        <taxon>Bacillati</taxon>
        <taxon>Actinomycetota</taxon>
        <taxon>Actinomycetes</taxon>
        <taxon>Micrococcales</taxon>
        <taxon>Microbacteriaceae</taxon>
        <taxon>Microbacterium</taxon>
    </lineage>
</organism>
<gene>
    <name evidence="3" type="ORF">D7D94_01925</name>
</gene>
<dbReference type="AlphaFoldDB" id="A0A6I6E5I9"/>
<dbReference type="EMBL" id="CP032550">
    <property type="protein sequence ID" value="QGU26578.1"/>
    <property type="molecule type" value="Genomic_DNA"/>
</dbReference>
<sequence>MTVITLVRHGQTDWNMLGRVQGRTDIPLNDTGREQAREAAAALRDGGYAAVAASPLVRAHETAQIIADALGLPAPRLYDGLVERDYGTAEGLTSEDLWARGRQAMGPDAETDEIVATRAVAALRQLAADHAHIDGPIVAVAHGSLIRVLIALASDGEFPRPGERVPNGSQHAFRLDDEGRLSLLSYSAVPIDA</sequence>
<dbReference type="PROSITE" id="PS00175">
    <property type="entry name" value="PG_MUTASE"/>
    <property type="match status" value="1"/>
</dbReference>
<feature type="binding site" evidence="2">
    <location>
        <begin position="83"/>
        <end position="86"/>
    </location>
    <ligand>
        <name>substrate</name>
    </ligand>
</feature>
<dbReference type="SUPFAM" id="SSF53254">
    <property type="entry name" value="Phosphoglycerate mutase-like"/>
    <property type="match status" value="1"/>
</dbReference>
<dbReference type="GO" id="GO:0016791">
    <property type="term" value="F:phosphatase activity"/>
    <property type="evidence" value="ECO:0007669"/>
    <property type="project" value="TreeGrafter"/>
</dbReference>
<dbReference type="SMART" id="SM00855">
    <property type="entry name" value="PGAM"/>
    <property type="match status" value="1"/>
</dbReference>
<dbReference type="Proteomes" id="UP000422989">
    <property type="component" value="Chromosome"/>
</dbReference>
<dbReference type="PANTHER" id="PTHR48100:SF59">
    <property type="entry name" value="ADENOSYLCOBALAMIN_ALPHA-RIBAZOLE PHOSPHATASE"/>
    <property type="match status" value="1"/>
</dbReference>
<feature type="active site" description="Tele-phosphohistidine intermediate" evidence="1">
    <location>
        <position position="9"/>
    </location>
</feature>
<evidence type="ECO:0000313" key="4">
    <source>
        <dbReference type="Proteomes" id="UP000422989"/>
    </source>
</evidence>